<dbReference type="EMBL" id="JAUZQE010000013">
    <property type="protein sequence ID" value="MDR4125826.1"/>
    <property type="molecule type" value="Genomic_DNA"/>
</dbReference>
<evidence type="ECO:0000256" key="3">
    <source>
        <dbReference type="ARBA" id="ARBA00022692"/>
    </source>
</evidence>
<dbReference type="InterPro" id="IPR005538">
    <property type="entry name" value="LrgA/CidA"/>
</dbReference>
<evidence type="ECO:0000256" key="5">
    <source>
        <dbReference type="ARBA" id="ARBA00023136"/>
    </source>
</evidence>
<dbReference type="Proteomes" id="UP001232156">
    <property type="component" value="Unassembled WGS sequence"/>
</dbReference>
<evidence type="ECO:0000256" key="2">
    <source>
        <dbReference type="ARBA" id="ARBA00022475"/>
    </source>
</evidence>
<proteinExistence type="predicted"/>
<dbReference type="PANTHER" id="PTHR33931:SF2">
    <property type="entry name" value="HOLIN-LIKE PROTEIN CIDA"/>
    <property type="match status" value="1"/>
</dbReference>
<feature type="transmembrane region" description="Helical" evidence="6">
    <location>
        <begin position="82"/>
        <end position="105"/>
    </location>
</feature>
<evidence type="ECO:0000256" key="4">
    <source>
        <dbReference type="ARBA" id="ARBA00022989"/>
    </source>
</evidence>
<dbReference type="RefSeq" id="WP_347286921.1">
    <property type="nucleotide sequence ID" value="NZ_JAUZQE010000013.1"/>
</dbReference>
<keyword evidence="4 6" id="KW-1133">Transmembrane helix</keyword>
<evidence type="ECO:0000313" key="8">
    <source>
        <dbReference type="Proteomes" id="UP001232156"/>
    </source>
</evidence>
<dbReference type="PANTHER" id="PTHR33931">
    <property type="entry name" value="HOLIN-LIKE PROTEIN CIDA-RELATED"/>
    <property type="match status" value="1"/>
</dbReference>
<keyword evidence="5 6" id="KW-0472">Membrane</keyword>
<sequence length="110" mass="11523">MIEGLIKLLAFQVAGEGIVFMLGLPIPGAVVGMALLFAYLVIRGREDAGLDTFTAAFLPHLSLLFIPAAVGIVAHLDRIAQEWLAIAVAIVVSTVASVVATAAAVKWLKK</sequence>
<keyword evidence="2" id="KW-1003">Cell membrane</keyword>
<protein>
    <submittedName>
        <fullName evidence="7">CidA/LrgA family protein</fullName>
    </submittedName>
</protein>
<keyword evidence="8" id="KW-1185">Reference proteome</keyword>
<accession>A0ABU1D633</accession>
<dbReference type="Pfam" id="PF03788">
    <property type="entry name" value="LrgA"/>
    <property type="match status" value="1"/>
</dbReference>
<gene>
    <name evidence="7" type="ORF">Q8947_07485</name>
</gene>
<feature type="transmembrane region" description="Helical" evidence="6">
    <location>
        <begin position="18"/>
        <end position="41"/>
    </location>
</feature>
<name>A0ABU1D633_9BURK</name>
<organism evidence="7 8">
    <name type="scientific">Yanghanlia caeni</name>
    <dbReference type="NCBI Taxonomy" id="3064283"/>
    <lineage>
        <taxon>Bacteria</taxon>
        <taxon>Pseudomonadati</taxon>
        <taxon>Pseudomonadota</taxon>
        <taxon>Betaproteobacteria</taxon>
        <taxon>Burkholderiales</taxon>
        <taxon>Alcaligenaceae</taxon>
        <taxon>Yanghanlia</taxon>
    </lineage>
</organism>
<keyword evidence="3 6" id="KW-0812">Transmembrane</keyword>
<evidence type="ECO:0000256" key="1">
    <source>
        <dbReference type="ARBA" id="ARBA00004651"/>
    </source>
</evidence>
<reference evidence="7 8" key="1">
    <citation type="submission" date="2023-08" db="EMBL/GenBank/DDBJ databases">
        <title>Alcaligenaceae gen. nov., a novel taxon isolated from the sludge of Yixing Pesticide Factory.</title>
        <authorList>
            <person name="Ruan L."/>
        </authorList>
    </citation>
    <scope>NUCLEOTIDE SEQUENCE [LARGE SCALE GENOMIC DNA]</scope>
    <source>
        <strain evidence="7 8">LG-2</strain>
    </source>
</reference>
<comment type="subcellular location">
    <subcellularLocation>
        <location evidence="1">Cell membrane</location>
        <topology evidence="1">Multi-pass membrane protein</topology>
    </subcellularLocation>
</comment>
<comment type="caution">
    <text evidence="7">The sequence shown here is derived from an EMBL/GenBank/DDBJ whole genome shotgun (WGS) entry which is preliminary data.</text>
</comment>
<evidence type="ECO:0000256" key="6">
    <source>
        <dbReference type="SAM" id="Phobius"/>
    </source>
</evidence>
<feature type="transmembrane region" description="Helical" evidence="6">
    <location>
        <begin position="53"/>
        <end position="76"/>
    </location>
</feature>
<evidence type="ECO:0000313" key="7">
    <source>
        <dbReference type="EMBL" id="MDR4125826.1"/>
    </source>
</evidence>